<reference evidence="1 2" key="1">
    <citation type="submission" date="2018-06" db="EMBL/GenBank/DDBJ databases">
        <authorList>
            <consortium name="Pathogen Informatics"/>
            <person name="Doyle S."/>
        </authorList>
    </citation>
    <scope>NUCLEOTIDE SEQUENCE [LARGE SCALE GENOMIC DNA]</scope>
    <source>
        <strain evidence="1 2">NCTC12438</strain>
    </source>
</reference>
<accession>A0A378IN81</accession>
<dbReference type="AlphaFoldDB" id="A0A378IN81"/>
<proteinExistence type="predicted"/>
<organism evidence="1 2">
    <name type="scientific">Legionella cincinnatiensis</name>
    <dbReference type="NCBI Taxonomy" id="28085"/>
    <lineage>
        <taxon>Bacteria</taxon>
        <taxon>Pseudomonadati</taxon>
        <taxon>Pseudomonadota</taxon>
        <taxon>Gammaproteobacteria</taxon>
        <taxon>Legionellales</taxon>
        <taxon>Legionellaceae</taxon>
        <taxon>Legionella</taxon>
    </lineage>
</organism>
<gene>
    <name evidence="1" type="ORF">NCTC12438_00095</name>
</gene>
<dbReference type="Proteomes" id="UP000255316">
    <property type="component" value="Unassembled WGS sequence"/>
</dbReference>
<name>A0A378IN81_9GAMM</name>
<evidence type="ECO:0000313" key="1">
    <source>
        <dbReference type="EMBL" id="STX33524.1"/>
    </source>
</evidence>
<sequence>MPIFTLYQCLQETEANGNHVEVLACHEKLNERIY</sequence>
<dbReference type="EMBL" id="UGNX01000001">
    <property type="protein sequence ID" value="STX33524.1"/>
    <property type="molecule type" value="Genomic_DNA"/>
</dbReference>
<evidence type="ECO:0000313" key="2">
    <source>
        <dbReference type="Proteomes" id="UP000255316"/>
    </source>
</evidence>
<protein>
    <submittedName>
        <fullName evidence="1">Uncharacterized protein</fullName>
    </submittedName>
</protein>